<keyword evidence="3" id="KW-1133">Transmembrane helix</keyword>
<proteinExistence type="predicted"/>
<evidence type="ECO:0000313" key="7">
    <source>
        <dbReference type="Proteomes" id="UP000076420"/>
    </source>
</evidence>
<keyword evidence="1" id="KW-1015">Disulfide bond</keyword>
<feature type="signal peptide" evidence="4">
    <location>
        <begin position="1"/>
        <end position="21"/>
    </location>
</feature>
<dbReference type="STRING" id="6526.A0A2C9LGJ2"/>
<dbReference type="SMART" id="SM00208">
    <property type="entry name" value="TNFR"/>
    <property type="match status" value="1"/>
</dbReference>
<reference evidence="6" key="1">
    <citation type="submission" date="2020-05" db="UniProtKB">
        <authorList>
            <consortium name="EnsemblMetazoa"/>
        </authorList>
    </citation>
    <scope>IDENTIFICATION</scope>
    <source>
        <strain evidence="6">BB02</strain>
    </source>
</reference>
<feature type="chain" id="PRO_5012135248" description="TNFR-Cys domain-containing protein" evidence="4">
    <location>
        <begin position="22"/>
        <end position="280"/>
    </location>
</feature>
<accession>A0A2C9LGJ2</accession>
<dbReference type="Pfam" id="PF00020">
    <property type="entry name" value="TNFR_c6"/>
    <property type="match status" value="1"/>
</dbReference>
<keyword evidence="3" id="KW-0472">Membrane</keyword>
<dbReference type="Gene3D" id="2.10.50.10">
    <property type="entry name" value="Tumor Necrosis Factor Receptor, subunit A, domain 2"/>
    <property type="match status" value="1"/>
</dbReference>
<organism evidence="6 7">
    <name type="scientific">Biomphalaria glabrata</name>
    <name type="common">Bloodfluke planorb</name>
    <name type="synonym">Freshwater snail</name>
    <dbReference type="NCBI Taxonomy" id="6526"/>
    <lineage>
        <taxon>Eukaryota</taxon>
        <taxon>Metazoa</taxon>
        <taxon>Spiralia</taxon>
        <taxon>Lophotrochozoa</taxon>
        <taxon>Mollusca</taxon>
        <taxon>Gastropoda</taxon>
        <taxon>Heterobranchia</taxon>
        <taxon>Euthyneura</taxon>
        <taxon>Panpulmonata</taxon>
        <taxon>Hygrophila</taxon>
        <taxon>Lymnaeoidea</taxon>
        <taxon>Planorbidae</taxon>
        <taxon>Biomphalaria</taxon>
    </lineage>
</organism>
<dbReference type="Proteomes" id="UP000076420">
    <property type="component" value="Unassembled WGS sequence"/>
</dbReference>
<dbReference type="InterPro" id="IPR001368">
    <property type="entry name" value="TNFR/NGFR_Cys_rich_reg"/>
</dbReference>
<name>A0A2C9LGJ2_BIOGL</name>
<dbReference type="VEuPathDB" id="VectorBase:BGLB030754"/>
<dbReference type="PROSITE" id="PS50050">
    <property type="entry name" value="TNFR_NGFR_2"/>
    <property type="match status" value="1"/>
</dbReference>
<keyword evidence="4" id="KW-0732">Signal</keyword>
<feature type="transmembrane region" description="Helical" evidence="3">
    <location>
        <begin position="116"/>
        <end position="139"/>
    </location>
</feature>
<dbReference type="AlphaFoldDB" id="A0A2C9LGJ2"/>
<evidence type="ECO:0000256" key="3">
    <source>
        <dbReference type="SAM" id="Phobius"/>
    </source>
</evidence>
<evidence type="ECO:0000256" key="2">
    <source>
        <dbReference type="SAM" id="MobiDB-lite"/>
    </source>
</evidence>
<comment type="caution">
    <text evidence="1">Lacks conserved residue(s) required for the propagation of feature annotation.</text>
</comment>
<evidence type="ECO:0000256" key="1">
    <source>
        <dbReference type="PROSITE-ProRule" id="PRU00206"/>
    </source>
</evidence>
<feature type="compositionally biased region" description="Polar residues" evidence="2">
    <location>
        <begin position="262"/>
        <end position="280"/>
    </location>
</feature>
<gene>
    <name evidence="6" type="primary">106060916</name>
</gene>
<evidence type="ECO:0000256" key="4">
    <source>
        <dbReference type="SAM" id="SignalP"/>
    </source>
</evidence>
<evidence type="ECO:0000313" key="6">
    <source>
        <dbReference type="EnsemblMetazoa" id="BGLB030754-PA"/>
    </source>
</evidence>
<protein>
    <recommendedName>
        <fullName evidence="5">TNFR-Cys domain-containing protein</fullName>
    </recommendedName>
</protein>
<feature type="region of interest" description="Disordered" evidence="2">
    <location>
        <begin position="251"/>
        <end position="280"/>
    </location>
</feature>
<dbReference type="KEGG" id="bgt:106060916"/>
<dbReference type="OrthoDB" id="6083769at2759"/>
<keyword evidence="3" id="KW-0812">Transmembrane</keyword>
<feature type="repeat" description="TNFR-Cys" evidence="1">
    <location>
        <begin position="26"/>
        <end position="64"/>
    </location>
</feature>
<evidence type="ECO:0000259" key="5">
    <source>
        <dbReference type="PROSITE" id="PS50050"/>
    </source>
</evidence>
<sequence length="280" mass="31362">MAMRSSYLLLVGTLVTQISLGFKSPRCGKNSFYDNRTKQCRICSTCPNNQIIKIPCSETADLECGPFNFSNTDTYIMKSYQKNAEYVDVGDNYNENEDEEEPTTIEKEDREYWKSLAFALIGLLSILIIVATVVVLVACRKLQRASVIKQPDDGETDDADSGYVVIRAIRNISTPRTGNTDYSMFSREEYDARPPLLSISHPNTEPHKPTFDPSLGLHIMPGRLCFLPKVYQPQRRLLTYDADDVFESEDSGGAYIPPLTSKLHTVSENTPSSNSKASDT</sequence>
<dbReference type="PROSITE" id="PS00652">
    <property type="entry name" value="TNFR_NGFR_1"/>
    <property type="match status" value="1"/>
</dbReference>
<dbReference type="VEuPathDB" id="VectorBase:BGLAX_042367"/>
<feature type="domain" description="TNFR-Cys" evidence="5">
    <location>
        <begin position="26"/>
        <end position="64"/>
    </location>
</feature>
<feature type="disulfide bond" evidence="1">
    <location>
        <begin position="43"/>
        <end position="56"/>
    </location>
</feature>
<dbReference type="EnsemblMetazoa" id="BGLB030754-RA">
    <property type="protein sequence ID" value="BGLB030754-PA"/>
    <property type="gene ID" value="BGLB030754"/>
</dbReference>
<feature type="disulfide bond" evidence="1">
    <location>
        <begin position="46"/>
        <end position="64"/>
    </location>
</feature>